<keyword evidence="1" id="KW-1133">Transmembrane helix</keyword>
<evidence type="ECO:0000313" key="3">
    <source>
        <dbReference type="Proteomes" id="UP001254075"/>
    </source>
</evidence>
<proteinExistence type="predicted"/>
<sequence length="110" mass="12919">MQDGFGVTPDIRTRMKIAMFYVRDLMFLIIWAGVIFMISDIFPPDMQLETVCFWVVGIGYGVWLVCPSLGNHGKRNWELLIYDCFPKKTRFKSLDYGVFVKQKIEGVWKR</sequence>
<feature type="transmembrane region" description="Helical" evidence="1">
    <location>
        <begin position="48"/>
        <end position="66"/>
    </location>
</feature>
<protein>
    <submittedName>
        <fullName evidence="2">Uncharacterized protein</fullName>
    </submittedName>
</protein>
<accession>A0AAW8W6J2</accession>
<evidence type="ECO:0000313" key="2">
    <source>
        <dbReference type="EMBL" id="MDT7015167.1"/>
    </source>
</evidence>
<gene>
    <name evidence="2" type="ORF">RI532_12310</name>
</gene>
<comment type="caution">
    <text evidence="2">The sequence shown here is derived from an EMBL/GenBank/DDBJ whole genome shotgun (WGS) entry which is preliminary data.</text>
</comment>
<dbReference type="EMBL" id="JAVLAM010000002">
    <property type="protein sequence ID" value="MDT7015167.1"/>
    <property type="molecule type" value="Genomic_DNA"/>
</dbReference>
<name>A0AAW8W6J2_9LACO</name>
<dbReference type="AlphaFoldDB" id="A0AAW8W6J2"/>
<feature type="transmembrane region" description="Helical" evidence="1">
    <location>
        <begin position="21"/>
        <end position="42"/>
    </location>
</feature>
<organism evidence="2 3">
    <name type="scientific">Levilactobacillus namurensis</name>
    <dbReference type="NCBI Taxonomy" id="380393"/>
    <lineage>
        <taxon>Bacteria</taxon>
        <taxon>Bacillati</taxon>
        <taxon>Bacillota</taxon>
        <taxon>Bacilli</taxon>
        <taxon>Lactobacillales</taxon>
        <taxon>Lactobacillaceae</taxon>
        <taxon>Levilactobacillus</taxon>
    </lineage>
</organism>
<dbReference type="Proteomes" id="UP001254075">
    <property type="component" value="Unassembled WGS sequence"/>
</dbReference>
<keyword evidence="1" id="KW-0812">Transmembrane</keyword>
<reference evidence="2" key="1">
    <citation type="submission" date="2023-08" db="EMBL/GenBank/DDBJ databases">
        <authorList>
            <person name="Page C.A."/>
            <person name="Perez-Diaz I.M."/>
        </authorList>
    </citation>
    <scope>NUCLEOTIDE SEQUENCE</scope>
    <source>
        <strain evidence="2">3.8.38</strain>
    </source>
</reference>
<evidence type="ECO:0000256" key="1">
    <source>
        <dbReference type="SAM" id="Phobius"/>
    </source>
</evidence>
<dbReference type="RefSeq" id="WP_289670745.1">
    <property type="nucleotide sequence ID" value="NZ_JAVLAM010000002.1"/>
</dbReference>
<keyword evidence="1" id="KW-0472">Membrane</keyword>